<keyword evidence="5" id="KW-0653">Protein transport</keyword>
<keyword evidence="5" id="KW-0571">Peptide transport</keyword>
<feature type="transmembrane region" description="Helical" evidence="8">
    <location>
        <begin position="443"/>
        <end position="464"/>
    </location>
</feature>
<feature type="transmembrane region" description="Helical" evidence="8">
    <location>
        <begin position="101"/>
        <end position="122"/>
    </location>
</feature>
<dbReference type="PANTHER" id="PTHR23517:SF15">
    <property type="entry name" value="PROTON-DEPENDENT OLIGOPEPTIDE FAMILY TRANSPORT PROTEIN"/>
    <property type="match status" value="1"/>
</dbReference>
<dbReference type="GO" id="GO:0005886">
    <property type="term" value="C:plasma membrane"/>
    <property type="evidence" value="ECO:0007669"/>
    <property type="project" value="UniProtKB-SubCell"/>
</dbReference>
<evidence type="ECO:0000256" key="4">
    <source>
        <dbReference type="ARBA" id="ARBA00022692"/>
    </source>
</evidence>
<sequence>MVKHQTQKHPVALPVCFTTEMWERFGYKILLGLLVFVLLKRFGLDDSQAAVIVGGFTGLLYITSIIAGYIADKFIGYYRSVLLGGVILVIGYVILAIAPSLLILSLALGSISVGTGLLKSNISSYLGVSYEKGDPKRDKGFTIFYSGINIGSMLGNFTAGYFYEHFGSIVSFFIAASGILLGTIIFYFGFKLANLKPVKTNVKLNDWLKSLAFVFISILIATFVIYNPNFSVIFFIAVTLASVFVIIKISKDDQNQLKKTIAYLLFLAIAIIFWGIYNQMFLSMNLFINRLVEHSFLGIPMTTQSFIIANNVGVILFGFSVIKLWNYLDDVKKYILGMFLLCFVFLIVVIGIHTSNQMMKIAGYWVILAYLMLSLSEICISPIGLSLATKLAMKNKFGIFMGLWLVSSGIGGFVAGIIAKFAAINSSKHLGIAEMKSIYSHAFMIYILIAIFAFIMTIVIGKVINRLLD</sequence>
<dbReference type="SUPFAM" id="SSF103473">
    <property type="entry name" value="MFS general substrate transporter"/>
    <property type="match status" value="1"/>
</dbReference>
<feature type="transmembrane region" description="Helical" evidence="8">
    <location>
        <begin position="77"/>
        <end position="95"/>
    </location>
</feature>
<feature type="transmembrane region" description="Helical" evidence="8">
    <location>
        <begin position="210"/>
        <end position="226"/>
    </location>
</feature>
<dbReference type="OrthoDB" id="9772725at2"/>
<evidence type="ECO:0000256" key="2">
    <source>
        <dbReference type="ARBA" id="ARBA00022448"/>
    </source>
</evidence>
<dbReference type="PROSITE" id="PS50850">
    <property type="entry name" value="MFS"/>
    <property type="match status" value="1"/>
</dbReference>
<keyword evidence="11" id="KW-1185">Reference proteome</keyword>
<keyword evidence="4 8" id="KW-0812">Transmembrane</keyword>
<dbReference type="PANTHER" id="PTHR23517">
    <property type="entry name" value="RESISTANCE PROTEIN MDTM, PUTATIVE-RELATED-RELATED"/>
    <property type="match status" value="1"/>
</dbReference>
<dbReference type="InterPro" id="IPR000109">
    <property type="entry name" value="POT_fam"/>
</dbReference>
<evidence type="ECO:0000259" key="9">
    <source>
        <dbReference type="PROSITE" id="PS50850"/>
    </source>
</evidence>
<feature type="transmembrane region" description="Helical" evidence="8">
    <location>
        <begin position="297"/>
        <end position="322"/>
    </location>
</feature>
<feature type="transmembrane region" description="Helical" evidence="8">
    <location>
        <begin position="334"/>
        <end position="352"/>
    </location>
</feature>
<protein>
    <recommendedName>
        <fullName evidence="9">Major facilitator superfamily (MFS) profile domain-containing protein</fullName>
    </recommendedName>
</protein>
<feature type="transmembrane region" description="Helical" evidence="8">
    <location>
        <begin position="364"/>
        <end position="385"/>
    </location>
</feature>
<dbReference type="InterPro" id="IPR020846">
    <property type="entry name" value="MFS_dom"/>
</dbReference>
<organism evidence="10 11">
    <name type="scientific">Francisella uliginis</name>
    <dbReference type="NCBI Taxonomy" id="573570"/>
    <lineage>
        <taxon>Bacteria</taxon>
        <taxon>Pseudomonadati</taxon>
        <taxon>Pseudomonadota</taxon>
        <taxon>Gammaproteobacteria</taxon>
        <taxon>Thiotrichales</taxon>
        <taxon>Francisellaceae</taxon>
        <taxon>Francisella</taxon>
    </lineage>
</organism>
<dbReference type="RefSeq" id="WP_072712679.1">
    <property type="nucleotide sequence ID" value="NZ_CP016796.1"/>
</dbReference>
<feature type="transmembrane region" description="Helical" evidence="8">
    <location>
        <begin position="232"/>
        <end position="249"/>
    </location>
</feature>
<evidence type="ECO:0000256" key="5">
    <source>
        <dbReference type="ARBA" id="ARBA00022856"/>
    </source>
</evidence>
<dbReference type="CDD" id="cd17346">
    <property type="entry name" value="MFS_DtpA_like"/>
    <property type="match status" value="1"/>
</dbReference>
<keyword evidence="2" id="KW-0813">Transport</keyword>
<evidence type="ECO:0000313" key="11">
    <source>
        <dbReference type="Proteomes" id="UP000184222"/>
    </source>
</evidence>
<evidence type="ECO:0000256" key="7">
    <source>
        <dbReference type="ARBA" id="ARBA00023136"/>
    </source>
</evidence>
<feature type="transmembrane region" description="Helical" evidence="8">
    <location>
        <begin position="25"/>
        <end position="43"/>
    </location>
</feature>
<comment type="subcellular location">
    <subcellularLocation>
        <location evidence="1">Cell membrane</location>
        <topology evidence="1">Multi-pass membrane protein</topology>
    </subcellularLocation>
</comment>
<dbReference type="GO" id="GO:0015833">
    <property type="term" value="P:peptide transport"/>
    <property type="evidence" value="ECO:0007669"/>
    <property type="project" value="UniProtKB-KW"/>
</dbReference>
<gene>
    <name evidence="10" type="ORF">F7310_06550</name>
</gene>
<dbReference type="InterPro" id="IPR036259">
    <property type="entry name" value="MFS_trans_sf"/>
</dbReference>
<dbReference type="Gene3D" id="1.20.1250.20">
    <property type="entry name" value="MFS general substrate transporter like domains"/>
    <property type="match status" value="1"/>
</dbReference>
<dbReference type="EMBL" id="CP016796">
    <property type="protein sequence ID" value="API87036.1"/>
    <property type="molecule type" value="Genomic_DNA"/>
</dbReference>
<reference evidence="10 11" key="1">
    <citation type="journal article" date="2016" name="Appl. Environ. Microbiol.">
        <title>Whole genome relationships among Francisella bacteria of diverse origin define new species and provide specific regions for detection.</title>
        <authorList>
            <person name="Challacombe J.F."/>
            <person name="Petersen J.M."/>
            <person name="Gallegos-Graves V."/>
            <person name="Hodge D."/>
            <person name="Pillai S."/>
            <person name="Kuske C.R."/>
        </authorList>
    </citation>
    <scope>NUCLEOTIDE SEQUENCE [LARGE SCALE GENOMIC DNA]</scope>
    <source>
        <strain evidence="11">TX07-7310</strain>
    </source>
</reference>
<keyword evidence="6 8" id="KW-1133">Transmembrane helix</keyword>
<feature type="transmembrane region" description="Helical" evidence="8">
    <location>
        <begin position="169"/>
        <end position="190"/>
    </location>
</feature>
<dbReference type="Proteomes" id="UP000184222">
    <property type="component" value="Chromosome"/>
</dbReference>
<evidence type="ECO:0000313" key="10">
    <source>
        <dbReference type="EMBL" id="API87036.1"/>
    </source>
</evidence>
<dbReference type="InterPro" id="IPR005279">
    <property type="entry name" value="Dipep/tripep_permease"/>
</dbReference>
<keyword evidence="7 8" id="KW-0472">Membrane</keyword>
<feature type="transmembrane region" description="Helical" evidence="8">
    <location>
        <begin position="397"/>
        <end position="423"/>
    </location>
</feature>
<feature type="domain" description="Major facilitator superfamily (MFS) profile" evidence="9">
    <location>
        <begin position="1"/>
        <end position="465"/>
    </location>
</feature>
<evidence type="ECO:0000256" key="6">
    <source>
        <dbReference type="ARBA" id="ARBA00022989"/>
    </source>
</evidence>
<name>A0A1L4BT60_9GAMM</name>
<dbReference type="STRING" id="573570.F7310_06550"/>
<evidence type="ECO:0000256" key="1">
    <source>
        <dbReference type="ARBA" id="ARBA00004651"/>
    </source>
</evidence>
<dbReference type="InterPro" id="IPR050171">
    <property type="entry name" value="MFS_Transporters"/>
</dbReference>
<proteinExistence type="predicted"/>
<feature type="transmembrane region" description="Helical" evidence="8">
    <location>
        <begin position="261"/>
        <end position="277"/>
    </location>
</feature>
<dbReference type="Pfam" id="PF00854">
    <property type="entry name" value="PTR2"/>
    <property type="match status" value="1"/>
</dbReference>
<dbReference type="KEGG" id="frx:F7310_06550"/>
<feature type="transmembrane region" description="Helical" evidence="8">
    <location>
        <begin position="143"/>
        <end position="163"/>
    </location>
</feature>
<dbReference type="NCBIfam" id="TIGR00924">
    <property type="entry name" value="yjdL_sub1_fam"/>
    <property type="match status" value="1"/>
</dbReference>
<keyword evidence="3" id="KW-1003">Cell membrane</keyword>
<feature type="transmembrane region" description="Helical" evidence="8">
    <location>
        <begin position="49"/>
        <end position="70"/>
    </location>
</feature>
<evidence type="ECO:0000256" key="3">
    <source>
        <dbReference type="ARBA" id="ARBA00022475"/>
    </source>
</evidence>
<accession>A0A1L4BT60</accession>
<dbReference type="GO" id="GO:1904680">
    <property type="term" value="F:peptide transmembrane transporter activity"/>
    <property type="evidence" value="ECO:0007669"/>
    <property type="project" value="InterPro"/>
</dbReference>
<evidence type="ECO:0000256" key="8">
    <source>
        <dbReference type="SAM" id="Phobius"/>
    </source>
</evidence>
<dbReference type="AlphaFoldDB" id="A0A1L4BT60"/>